<dbReference type="OrthoDB" id="1600564at2759"/>
<dbReference type="Pfam" id="PF00657">
    <property type="entry name" value="Lipase_GDSL"/>
    <property type="match status" value="1"/>
</dbReference>
<dbReference type="CDD" id="cd01837">
    <property type="entry name" value="SGNH_plant_lipase_like"/>
    <property type="match status" value="1"/>
</dbReference>
<evidence type="ECO:0000256" key="2">
    <source>
        <dbReference type="ARBA" id="ARBA00022729"/>
    </source>
</evidence>
<gene>
    <name evidence="8" type="primary">LOC109716296</name>
</gene>
<keyword evidence="5" id="KW-0812">Transmembrane</keyword>
<keyword evidence="7" id="KW-1185">Reference proteome</keyword>
<dbReference type="InterPro" id="IPR001087">
    <property type="entry name" value="GDSL"/>
</dbReference>
<dbReference type="Proteomes" id="UP000515123">
    <property type="component" value="Linkage group 10"/>
</dbReference>
<feature type="signal peptide" evidence="6">
    <location>
        <begin position="1"/>
        <end position="21"/>
    </location>
</feature>
<dbReference type="RefSeq" id="XP_020097233.1">
    <property type="nucleotide sequence ID" value="XM_020241644.1"/>
</dbReference>
<keyword evidence="4" id="KW-0325">Glycoprotein</keyword>
<dbReference type="InterPro" id="IPR035669">
    <property type="entry name" value="SGNH_plant_lipase-like"/>
</dbReference>
<feature type="chain" id="PRO_5027739493" evidence="6">
    <location>
        <begin position="22"/>
        <end position="411"/>
    </location>
</feature>
<dbReference type="GO" id="GO:0016788">
    <property type="term" value="F:hydrolase activity, acting on ester bonds"/>
    <property type="evidence" value="ECO:0007669"/>
    <property type="project" value="InterPro"/>
</dbReference>
<sequence>MKIPIILVLFLFWYYFEFAYSQSYNAIFSFGDSMSDTGNLCVNGNPSSITMAQPPYGETFFGKPTCRSSNGRLVIDFLAEAFSLPLLPPSKASGSDFGKGANMAIIGATASDSSFLQSIGLGSKIWNNGPFDTQIQWFQQLMPTFCTSSQDCQDYLSKSLFVVGELGGNDYNAALFAGWSPDKTSTYTPQVVQYIYNGVEKLIGLGAVDIVVPGVLPIGCFPIYLTIFQSSNQGDYDQIGCLKKFNDLSSYHNKLLKQALSKLQSKYSSTRIMYGDYYDQVYQMVQSPQSFGLTYSLKVCCGASGQSSYNYNNDARCGMSGASACPDPQDYLSWDGIHLTETAYQSIANGWLKDLFTRNDQLCTVDDPSKCDYSWHKYNPASLYQFSSVVRVSVILKLVFVCIGVVALVIP</sequence>
<reference evidence="7" key="1">
    <citation type="journal article" date="2015" name="Nat. Genet.">
        <title>The pineapple genome and the evolution of CAM photosynthesis.</title>
        <authorList>
            <person name="Ming R."/>
            <person name="VanBuren R."/>
            <person name="Wai C.M."/>
            <person name="Tang H."/>
            <person name="Schatz M.C."/>
            <person name="Bowers J.E."/>
            <person name="Lyons E."/>
            <person name="Wang M.L."/>
            <person name="Chen J."/>
            <person name="Biggers E."/>
            <person name="Zhang J."/>
            <person name="Huang L."/>
            <person name="Zhang L."/>
            <person name="Miao W."/>
            <person name="Zhang J."/>
            <person name="Ye Z."/>
            <person name="Miao C."/>
            <person name="Lin Z."/>
            <person name="Wang H."/>
            <person name="Zhou H."/>
            <person name="Yim W.C."/>
            <person name="Priest H.D."/>
            <person name="Zheng C."/>
            <person name="Woodhouse M."/>
            <person name="Edger P.P."/>
            <person name="Guyot R."/>
            <person name="Guo H.B."/>
            <person name="Guo H."/>
            <person name="Zheng G."/>
            <person name="Singh R."/>
            <person name="Sharma A."/>
            <person name="Min X."/>
            <person name="Zheng Y."/>
            <person name="Lee H."/>
            <person name="Gurtowski J."/>
            <person name="Sedlazeck F.J."/>
            <person name="Harkess A."/>
            <person name="McKain M.R."/>
            <person name="Liao Z."/>
            <person name="Fang J."/>
            <person name="Liu J."/>
            <person name="Zhang X."/>
            <person name="Zhang Q."/>
            <person name="Hu W."/>
            <person name="Qin Y."/>
            <person name="Wang K."/>
            <person name="Chen L.Y."/>
            <person name="Shirley N."/>
            <person name="Lin Y.R."/>
            <person name="Liu L.Y."/>
            <person name="Hernandez A.G."/>
            <person name="Wright C.L."/>
            <person name="Bulone V."/>
            <person name="Tuskan G.A."/>
            <person name="Heath K."/>
            <person name="Zee F."/>
            <person name="Moore P.H."/>
            <person name="Sunkar R."/>
            <person name="Leebens-Mack J.H."/>
            <person name="Mockler T."/>
            <person name="Bennetzen J.L."/>
            <person name="Freeling M."/>
            <person name="Sankoff D."/>
            <person name="Paterson A.H."/>
            <person name="Zhu X."/>
            <person name="Yang X."/>
            <person name="Smith J.A."/>
            <person name="Cushman J.C."/>
            <person name="Paull R.E."/>
            <person name="Yu Q."/>
        </authorList>
    </citation>
    <scope>NUCLEOTIDE SEQUENCE [LARGE SCALE GENOMIC DNA]</scope>
    <source>
        <strain evidence="7">cv. F153</strain>
    </source>
</reference>
<dbReference type="PANTHER" id="PTHR22835:SF659">
    <property type="entry name" value="GDSL LIPASE_ACYLHYDROLASE, PUTATIVE (AFU_ORTHOLOGUE AFUA_2G00510)-RELATED"/>
    <property type="match status" value="1"/>
</dbReference>
<evidence type="ECO:0000256" key="3">
    <source>
        <dbReference type="ARBA" id="ARBA00022801"/>
    </source>
</evidence>
<organism evidence="7 8">
    <name type="scientific">Ananas comosus</name>
    <name type="common">Pineapple</name>
    <name type="synonym">Ananas ananas</name>
    <dbReference type="NCBI Taxonomy" id="4615"/>
    <lineage>
        <taxon>Eukaryota</taxon>
        <taxon>Viridiplantae</taxon>
        <taxon>Streptophyta</taxon>
        <taxon>Embryophyta</taxon>
        <taxon>Tracheophyta</taxon>
        <taxon>Spermatophyta</taxon>
        <taxon>Magnoliopsida</taxon>
        <taxon>Liliopsida</taxon>
        <taxon>Poales</taxon>
        <taxon>Bromeliaceae</taxon>
        <taxon>Bromelioideae</taxon>
        <taxon>Ananas</taxon>
    </lineage>
</organism>
<dbReference type="SUPFAM" id="SSF52266">
    <property type="entry name" value="SGNH hydrolase"/>
    <property type="match status" value="1"/>
</dbReference>
<evidence type="ECO:0000256" key="5">
    <source>
        <dbReference type="SAM" id="Phobius"/>
    </source>
</evidence>
<name>A0A6P5FUP2_ANACO</name>
<dbReference type="Gene3D" id="3.40.50.1110">
    <property type="entry name" value="SGNH hydrolase"/>
    <property type="match status" value="1"/>
</dbReference>
<reference evidence="8" key="2">
    <citation type="submission" date="2025-08" db="UniProtKB">
        <authorList>
            <consortium name="RefSeq"/>
        </authorList>
    </citation>
    <scope>IDENTIFICATION</scope>
    <source>
        <tissue evidence="8">Leaf</tissue>
    </source>
</reference>
<evidence type="ECO:0000256" key="1">
    <source>
        <dbReference type="ARBA" id="ARBA00008668"/>
    </source>
</evidence>
<keyword evidence="2 6" id="KW-0732">Signal</keyword>
<dbReference type="AlphaFoldDB" id="A0A6P5FUP2"/>
<dbReference type="InterPro" id="IPR036514">
    <property type="entry name" value="SGNH_hydro_sf"/>
</dbReference>
<keyword evidence="5" id="KW-0472">Membrane</keyword>
<comment type="similarity">
    <text evidence="1">Belongs to the 'GDSL' lipolytic enzyme family.</text>
</comment>
<protein>
    <submittedName>
        <fullName evidence="8">GDSL esterase/lipase At5g45910-like isoform X1</fullName>
    </submittedName>
</protein>
<feature type="transmembrane region" description="Helical" evidence="5">
    <location>
        <begin position="389"/>
        <end position="410"/>
    </location>
</feature>
<dbReference type="GeneID" id="109716296"/>
<accession>A0A6P5FUP2</accession>
<dbReference type="PANTHER" id="PTHR22835">
    <property type="entry name" value="ZINC FINGER FYVE DOMAIN CONTAINING PROTEIN"/>
    <property type="match status" value="1"/>
</dbReference>
<keyword evidence="5" id="KW-1133">Transmembrane helix</keyword>
<evidence type="ECO:0000256" key="4">
    <source>
        <dbReference type="ARBA" id="ARBA00023180"/>
    </source>
</evidence>
<proteinExistence type="inferred from homology"/>
<evidence type="ECO:0000313" key="7">
    <source>
        <dbReference type="Proteomes" id="UP000515123"/>
    </source>
</evidence>
<evidence type="ECO:0000256" key="6">
    <source>
        <dbReference type="SAM" id="SignalP"/>
    </source>
</evidence>
<evidence type="ECO:0000313" key="8">
    <source>
        <dbReference type="RefSeq" id="XP_020097233.1"/>
    </source>
</evidence>
<keyword evidence="3" id="KW-0378">Hydrolase</keyword>